<keyword evidence="4 7" id="KW-0472">Membrane</keyword>
<comment type="similarity">
    <text evidence="5">Belongs to the G-protein coupled receptor 1 family.</text>
</comment>
<keyword evidence="2 5" id="KW-0812">Transmembrane</keyword>
<organism evidence="9 10">
    <name type="scientific">Thamnophis sirtalis</name>
    <dbReference type="NCBI Taxonomy" id="35019"/>
    <lineage>
        <taxon>Eukaryota</taxon>
        <taxon>Metazoa</taxon>
        <taxon>Chordata</taxon>
        <taxon>Craniata</taxon>
        <taxon>Vertebrata</taxon>
        <taxon>Euteleostomi</taxon>
        <taxon>Lepidosauria</taxon>
        <taxon>Squamata</taxon>
        <taxon>Bifurcata</taxon>
        <taxon>Unidentata</taxon>
        <taxon>Episquamata</taxon>
        <taxon>Toxicofera</taxon>
        <taxon>Serpentes</taxon>
        <taxon>Colubroidea</taxon>
        <taxon>Colubridae</taxon>
        <taxon>Natricinae</taxon>
        <taxon>Thamnophis</taxon>
    </lineage>
</organism>
<comment type="subcellular location">
    <subcellularLocation>
        <location evidence="1">Membrane</location>
    </subcellularLocation>
</comment>
<dbReference type="Pfam" id="PF00001">
    <property type="entry name" value="7tm_1"/>
    <property type="match status" value="1"/>
</dbReference>
<feature type="domain" description="G-protein coupled receptors family 1 profile" evidence="8">
    <location>
        <begin position="45"/>
        <end position="345"/>
    </location>
</feature>
<dbReference type="GO" id="GO:0004930">
    <property type="term" value="F:G protein-coupled receptor activity"/>
    <property type="evidence" value="ECO:0007669"/>
    <property type="project" value="UniProtKB-KW"/>
</dbReference>
<sequence length="466" mass="52860">MEASKDEDCWHLIDHSHVKDFEVDQWVKIILALIYSIIFVAGILGNSVTIRTSKILQKKGYMQKAVTDHMISLACSDLLVILLGMPVEFYSIIWNPFSTTKGDLTCKLYSFLFEACSYATVLHVATLSFERYIAICHPFKFKSTSGTYKVKILIAFVWITSVLVALPLLFAMGAEHPLVDIPGHRGLVLCEKSKSLRLPEFSLNVTICTNLSSKWKVFQFSIFTAFIVYIIVLVSVTFMCRNMIKVLMVYKQGTVEVKGREKQSQFLRKTESPESRGSKKQTLIFLGLIVATLAICWLPNQVRRIMMAARPKQDWTVSYFQAYIILIPIADIFFYLSSVVNPLLYNISSQQFRKVFLQVLRCRLSIEHANKQKYLATSLNSVASVNHSKRPLIFMSSRRKSSTKAAQKVPSNILQDEAEINSSLPKQSPESLELNVITMPLETSIDPSPLNQNGVCEHEETLQDTQ</sequence>
<evidence type="ECO:0000256" key="2">
    <source>
        <dbReference type="ARBA" id="ARBA00022692"/>
    </source>
</evidence>
<keyword evidence="9" id="KW-1185">Reference proteome</keyword>
<evidence type="ECO:0000256" key="1">
    <source>
        <dbReference type="ARBA" id="ARBA00004370"/>
    </source>
</evidence>
<feature type="transmembrane region" description="Helical" evidence="7">
    <location>
        <begin position="150"/>
        <end position="170"/>
    </location>
</feature>
<dbReference type="GeneID" id="106556796"/>
<evidence type="ECO:0000259" key="8">
    <source>
        <dbReference type="PROSITE" id="PS50262"/>
    </source>
</evidence>
<reference evidence="10" key="1">
    <citation type="submission" date="2025-08" db="UniProtKB">
        <authorList>
            <consortium name="RefSeq"/>
        </authorList>
    </citation>
    <scope>IDENTIFICATION</scope>
    <source>
        <tissue evidence="10">Skeletal muscle</tissue>
    </source>
</reference>
<dbReference type="PROSITE" id="PS00237">
    <property type="entry name" value="G_PROTEIN_RECEP_F1_1"/>
    <property type="match status" value="1"/>
</dbReference>
<feature type="transmembrane region" description="Helical" evidence="7">
    <location>
        <begin position="220"/>
        <end position="240"/>
    </location>
</feature>
<dbReference type="PANTHER" id="PTHR46752:SF1">
    <property type="entry name" value="G-PROTEIN COUPLED RECEPTOR 39"/>
    <property type="match status" value="1"/>
</dbReference>
<evidence type="ECO:0000256" key="3">
    <source>
        <dbReference type="ARBA" id="ARBA00022989"/>
    </source>
</evidence>
<feature type="compositionally biased region" description="Basic and acidic residues" evidence="6">
    <location>
        <begin position="456"/>
        <end position="466"/>
    </location>
</feature>
<dbReference type="CDD" id="cd15135">
    <property type="entry name" value="7tmA_GPR39"/>
    <property type="match status" value="1"/>
</dbReference>
<keyword evidence="5" id="KW-0807">Transducer</keyword>
<feature type="transmembrane region" description="Helical" evidence="7">
    <location>
        <begin position="108"/>
        <end position="129"/>
    </location>
</feature>
<dbReference type="Proteomes" id="UP000504617">
    <property type="component" value="Unplaced"/>
</dbReference>
<feature type="transmembrane region" description="Helical" evidence="7">
    <location>
        <begin position="282"/>
        <end position="300"/>
    </location>
</feature>
<feature type="transmembrane region" description="Helical" evidence="7">
    <location>
        <begin position="320"/>
        <end position="344"/>
    </location>
</feature>
<keyword evidence="3 7" id="KW-1133">Transmembrane helix</keyword>
<dbReference type="SUPFAM" id="SSF81321">
    <property type="entry name" value="Family A G protein-coupled receptor-like"/>
    <property type="match status" value="1"/>
</dbReference>
<dbReference type="InterPro" id="IPR017452">
    <property type="entry name" value="GPCR_Rhodpsn_7TM"/>
</dbReference>
<proteinExistence type="inferred from homology"/>
<dbReference type="CTD" id="2863"/>
<dbReference type="KEGG" id="tsr:106556796"/>
<dbReference type="Gene3D" id="1.20.1070.10">
    <property type="entry name" value="Rhodopsin 7-helix transmembrane proteins"/>
    <property type="match status" value="1"/>
</dbReference>
<keyword evidence="5 10" id="KW-0675">Receptor</keyword>
<gene>
    <name evidence="10" type="primary">GPR39</name>
</gene>
<protein>
    <submittedName>
        <fullName evidence="10">G-protein coupled receptor 39</fullName>
    </submittedName>
</protein>
<evidence type="ECO:0000256" key="4">
    <source>
        <dbReference type="ARBA" id="ARBA00023136"/>
    </source>
</evidence>
<evidence type="ECO:0000313" key="9">
    <source>
        <dbReference type="Proteomes" id="UP000504617"/>
    </source>
</evidence>
<dbReference type="PROSITE" id="PS50262">
    <property type="entry name" value="G_PROTEIN_RECEP_F1_2"/>
    <property type="match status" value="1"/>
</dbReference>
<accession>A0A6I9Z3Q7</accession>
<evidence type="ECO:0000256" key="7">
    <source>
        <dbReference type="SAM" id="Phobius"/>
    </source>
</evidence>
<evidence type="ECO:0000313" key="10">
    <source>
        <dbReference type="RefSeq" id="XP_013931282.1"/>
    </source>
</evidence>
<evidence type="ECO:0000256" key="6">
    <source>
        <dbReference type="SAM" id="MobiDB-lite"/>
    </source>
</evidence>
<keyword evidence="5" id="KW-0297">G-protein coupled receptor</keyword>
<dbReference type="PRINTS" id="PR00237">
    <property type="entry name" value="GPCRRHODOPSN"/>
</dbReference>
<evidence type="ECO:0000256" key="5">
    <source>
        <dbReference type="RuleBase" id="RU000688"/>
    </source>
</evidence>
<dbReference type="AlphaFoldDB" id="A0A6I9Z3Q7"/>
<feature type="transmembrane region" description="Helical" evidence="7">
    <location>
        <begin position="29"/>
        <end position="50"/>
    </location>
</feature>
<name>A0A6I9Z3Q7_9SAUR</name>
<dbReference type="GO" id="GO:0016020">
    <property type="term" value="C:membrane"/>
    <property type="evidence" value="ECO:0007669"/>
    <property type="project" value="UniProtKB-SubCell"/>
</dbReference>
<dbReference type="OrthoDB" id="6088609at2759"/>
<feature type="compositionally biased region" description="Polar residues" evidence="6">
    <location>
        <begin position="445"/>
        <end position="454"/>
    </location>
</feature>
<dbReference type="InterPro" id="IPR000276">
    <property type="entry name" value="GPCR_Rhodpsn"/>
</dbReference>
<feature type="transmembrane region" description="Helical" evidence="7">
    <location>
        <begin position="71"/>
        <end position="93"/>
    </location>
</feature>
<dbReference type="RefSeq" id="XP_013931282.1">
    <property type="nucleotide sequence ID" value="XM_014075807.1"/>
</dbReference>
<feature type="region of interest" description="Disordered" evidence="6">
    <location>
        <begin position="443"/>
        <end position="466"/>
    </location>
</feature>
<dbReference type="PANTHER" id="PTHR46752">
    <property type="entry name" value="G-PROTEIN COUPLED RECEPTOR 39"/>
    <property type="match status" value="1"/>
</dbReference>
<dbReference type="InterPro" id="IPR052676">
    <property type="entry name" value="Zinc-sensing_GPCR"/>
</dbReference>